<protein>
    <recommendedName>
        <fullName evidence="4">DUF945 family protein</fullName>
    </recommendedName>
</protein>
<sequence>MEESGQNKKGLSKKVIAIIVAAIVIVGGSAAAFVLITGSPKAEYFKAEKNTVEFLTEKVQERYQPEFEWVETTMENPTENTVELSGEYNGPPTGGMGMSPEQVINNSTLTMTSQLDQDNKQLATNLQVNFAGVEIKDIKLFMDSDNAFLQLPFLKEVLTIQDSDLSKLLQESDPAFEKTEIDFEALFKQMDGMLSEKDREYLTDEYLMMIFNELPDDAFETKKETVSVQDESVDAEKITFSLTEKQVKELLTTILEKAKDDDQLKEIVEKQMRNQFGMFTSGSLPGDMESEIDTAMEDFEKSIDEAISETKDLQIPDGLTSVIWVKDDLIVKRDFSISMAAKDEKVSTLSVSGDHSLTDSEQNIAYKFTADDSSATIDINLSNKDDSLKDSITIAGGDTELSYNGESTLKDGTREFERLFSFQTPEPNGSGSLKWNGEATYENDQKTAEHTFTLKLPNLPQDFVSLNIKNDAKTIKKVEQPDDSNVKNLGDMSAQELEMYFQTEVAGQFQQWLMKLMGNPGGGNMNSF</sequence>
<dbReference type="Proteomes" id="UP000658382">
    <property type="component" value="Unassembled WGS sequence"/>
</dbReference>
<dbReference type="AlphaFoldDB" id="A0A917UTR0"/>
<evidence type="ECO:0000313" key="2">
    <source>
        <dbReference type="EMBL" id="GGJ84504.1"/>
    </source>
</evidence>
<keyword evidence="1" id="KW-1133">Transmembrane helix</keyword>
<evidence type="ECO:0000256" key="1">
    <source>
        <dbReference type="SAM" id="Phobius"/>
    </source>
</evidence>
<evidence type="ECO:0008006" key="4">
    <source>
        <dbReference type="Google" id="ProtNLM"/>
    </source>
</evidence>
<organism evidence="2 3">
    <name type="scientific">Lentibacillus kapialis</name>
    <dbReference type="NCBI Taxonomy" id="340214"/>
    <lineage>
        <taxon>Bacteria</taxon>
        <taxon>Bacillati</taxon>
        <taxon>Bacillota</taxon>
        <taxon>Bacilli</taxon>
        <taxon>Bacillales</taxon>
        <taxon>Bacillaceae</taxon>
        <taxon>Lentibacillus</taxon>
    </lineage>
</organism>
<keyword evidence="1" id="KW-0812">Transmembrane</keyword>
<accession>A0A917UTR0</accession>
<dbReference type="EMBL" id="BMNQ01000002">
    <property type="protein sequence ID" value="GGJ84504.1"/>
    <property type="molecule type" value="Genomic_DNA"/>
</dbReference>
<reference evidence="2" key="2">
    <citation type="submission" date="2020-09" db="EMBL/GenBank/DDBJ databases">
        <authorList>
            <person name="Sun Q."/>
            <person name="Ohkuma M."/>
        </authorList>
    </citation>
    <scope>NUCLEOTIDE SEQUENCE</scope>
    <source>
        <strain evidence="2">JCM 12580</strain>
    </source>
</reference>
<reference evidence="2" key="1">
    <citation type="journal article" date="2014" name="Int. J. Syst. Evol. Microbiol.">
        <title>Complete genome sequence of Corynebacterium casei LMG S-19264T (=DSM 44701T), isolated from a smear-ripened cheese.</title>
        <authorList>
            <consortium name="US DOE Joint Genome Institute (JGI-PGF)"/>
            <person name="Walter F."/>
            <person name="Albersmeier A."/>
            <person name="Kalinowski J."/>
            <person name="Ruckert C."/>
        </authorList>
    </citation>
    <scope>NUCLEOTIDE SEQUENCE</scope>
    <source>
        <strain evidence="2">JCM 12580</strain>
    </source>
</reference>
<keyword evidence="3" id="KW-1185">Reference proteome</keyword>
<dbReference type="RefSeq" id="WP_188631357.1">
    <property type="nucleotide sequence ID" value="NZ_BMNQ01000002.1"/>
</dbReference>
<keyword evidence="1" id="KW-0472">Membrane</keyword>
<comment type="caution">
    <text evidence="2">The sequence shown here is derived from an EMBL/GenBank/DDBJ whole genome shotgun (WGS) entry which is preliminary data.</text>
</comment>
<gene>
    <name evidence="2" type="ORF">GCM10007063_03800</name>
</gene>
<evidence type="ECO:0000313" key="3">
    <source>
        <dbReference type="Proteomes" id="UP000658382"/>
    </source>
</evidence>
<feature type="transmembrane region" description="Helical" evidence="1">
    <location>
        <begin position="15"/>
        <end position="36"/>
    </location>
</feature>
<name>A0A917UTR0_9BACI</name>
<proteinExistence type="predicted"/>